<protein>
    <recommendedName>
        <fullName evidence="3">Glycosyltransferase</fullName>
    </recommendedName>
</protein>
<evidence type="ECO:0000313" key="1">
    <source>
        <dbReference type="EMBL" id="KKR10963.1"/>
    </source>
</evidence>
<organism evidence="1 2">
    <name type="scientific">Candidatus Woesebacteria bacterium GW2011_GWA1_39_21</name>
    <dbReference type="NCBI Taxonomy" id="1618550"/>
    <lineage>
        <taxon>Bacteria</taxon>
        <taxon>Candidatus Woeseibacteriota</taxon>
    </lineage>
</organism>
<dbReference type="Proteomes" id="UP000034246">
    <property type="component" value="Unassembled WGS sequence"/>
</dbReference>
<reference evidence="1 2" key="1">
    <citation type="journal article" date="2015" name="Nature">
        <title>rRNA introns, odd ribosomes, and small enigmatic genomes across a large radiation of phyla.</title>
        <authorList>
            <person name="Brown C.T."/>
            <person name="Hug L.A."/>
            <person name="Thomas B.C."/>
            <person name="Sharon I."/>
            <person name="Castelle C.J."/>
            <person name="Singh A."/>
            <person name="Wilkins M.J."/>
            <person name="Williams K.H."/>
            <person name="Banfield J.F."/>
        </authorList>
    </citation>
    <scope>NUCLEOTIDE SEQUENCE [LARGE SCALE GENOMIC DNA]</scope>
</reference>
<evidence type="ECO:0008006" key="3">
    <source>
        <dbReference type="Google" id="ProtNLM"/>
    </source>
</evidence>
<sequence>MKTPNLTVIYYTCNREDETFEKKIRKNLLKVCGDLPIISVSHKPIKLGMNICIGVHTPSNVLLYHQILLGCKEAKTPFVINVESDFLYPKEYFNFIPPSLDKIYRYVPIELMYKYHYGFWFKKYSEGAQIVGRKYLISLLEERLKGLDIFAADPSYSKFNAYEHIPFETFTGGIAAVTFKTGNSLHKYTAVEHKHSVPEIDYWGKASDLRKEMFTFE</sequence>
<evidence type="ECO:0000313" key="2">
    <source>
        <dbReference type="Proteomes" id="UP000034246"/>
    </source>
</evidence>
<name>A0A0G0N6B7_9BACT</name>
<comment type="caution">
    <text evidence="1">The sequence shown here is derived from an EMBL/GenBank/DDBJ whole genome shotgun (WGS) entry which is preliminary data.</text>
</comment>
<gene>
    <name evidence="1" type="ORF">UT39_C0013G0026</name>
</gene>
<dbReference type="EMBL" id="LBWP01000013">
    <property type="protein sequence ID" value="KKR10963.1"/>
    <property type="molecule type" value="Genomic_DNA"/>
</dbReference>
<dbReference type="STRING" id="1618550.UT39_C0013G0026"/>
<proteinExistence type="predicted"/>
<accession>A0A0G0N6B7</accession>
<dbReference type="AlphaFoldDB" id="A0A0G0N6B7"/>